<evidence type="ECO:0000313" key="2">
    <source>
        <dbReference type="Proteomes" id="UP001497512"/>
    </source>
</evidence>
<gene>
    <name evidence="1" type="ORF">CSSPTR1EN2_LOCUS1675</name>
</gene>
<dbReference type="Proteomes" id="UP001497512">
    <property type="component" value="Chromosome 1"/>
</dbReference>
<protein>
    <submittedName>
        <fullName evidence="1">Uncharacterized protein</fullName>
    </submittedName>
</protein>
<name>A0ABP0TBV7_9BRYO</name>
<dbReference type="EMBL" id="OZ019893">
    <property type="protein sequence ID" value="CAK9192007.1"/>
    <property type="molecule type" value="Genomic_DNA"/>
</dbReference>
<proteinExistence type="predicted"/>
<accession>A0ABP0TBV7</accession>
<organism evidence="1 2">
    <name type="scientific">Sphagnum troendelagicum</name>
    <dbReference type="NCBI Taxonomy" id="128251"/>
    <lineage>
        <taxon>Eukaryota</taxon>
        <taxon>Viridiplantae</taxon>
        <taxon>Streptophyta</taxon>
        <taxon>Embryophyta</taxon>
        <taxon>Bryophyta</taxon>
        <taxon>Sphagnophytina</taxon>
        <taxon>Sphagnopsida</taxon>
        <taxon>Sphagnales</taxon>
        <taxon>Sphagnaceae</taxon>
        <taxon>Sphagnum</taxon>
    </lineage>
</organism>
<reference evidence="1 2" key="1">
    <citation type="submission" date="2024-02" db="EMBL/GenBank/DDBJ databases">
        <authorList>
            <consortium name="ELIXIR-Norway"/>
            <consortium name="Elixir Norway"/>
        </authorList>
    </citation>
    <scope>NUCLEOTIDE SEQUENCE [LARGE SCALE GENOMIC DNA]</scope>
</reference>
<dbReference type="PROSITE" id="PS51257">
    <property type="entry name" value="PROKAR_LIPOPROTEIN"/>
    <property type="match status" value="1"/>
</dbReference>
<sequence>MESRLATATATAIALGACYPLQTTIIQNQAMRLSWRLSAAGTDPHEVIRAVLIAHNPDFQQLKRLSLDVKMWDASKTNEISLDEKWIKSWKGEDDKRADG</sequence>
<evidence type="ECO:0000313" key="1">
    <source>
        <dbReference type="EMBL" id="CAK9192007.1"/>
    </source>
</evidence>
<keyword evidence="2" id="KW-1185">Reference proteome</keyword>